<dbReference type="EC" id="2.4.1.342" evidence="5"/>
<evidence type="ECO:0000256" key="1">
    <source>
        <dbReference type="ARBA" id="ARBA00022679"/>
    </source>
</evidence>
<dbReference type="Pfam" id="PF00534">
    <property type="entry name" value="Glycos_transf_1"/>
    <property type="match status" value="1"/>
</dbReference>
<dbReference type="GO" id="GO:0009103">
    <property type="term" value="P:lipopolysaccharide biosynthetic process"/>
    <property type="evidence" value="ECO:0007669"/>
    <property type="project" value="TreeGrafter"/>
</dbReference>
<evidence type="ECO:0000259" key="3">
    <source>
        <dbReference type="Pfam" id="PF13439"/>
    </source>
</evidence>
<feature type="domain" description="Glycosyltransferase subfamily 4-like N-terminal" evidence="3">
    <location>
        <begin position="70"/>
        <end position="153"/>
    </location>
</feature>
<dbReference type="InterPro" id="IPR001296">
    <property type="entry name" value="Glyco_trans_1"/>
</dbReference>
<dbReference type="PANTHER" id="PTHR46401:SF2">
    <property type="entry name" value="GLYCOSYLTRANSFERASE WBBK-RELATED"/>
    <property type="match status" value="1"/>
</dbReference>
<feature type="domain" description="Glycosyl transferase family 1" evidence="2">
    <location>
        <begin position="160"/>
        <end position="304"/>
    </location>
</feature>
<dbReference type="EMBL" id="LIRS01000092">
    <property type="protein sequence ID" value="KOY28629.1"/>
    <property type="molecule type" value="Genomic_DNA"/>
</dbReference>
<evidence type="ECO:0000313" key="5">
    <source>
        <dbReference type="EMBL" id="QOS23721.1"/>
    </source>
</evidence>
<dbReference type="Pfam" id="PF13439">
    <property type="entry name" value="Glyco_transf_4"/>
    <property type="match status" value="1"/>
</dbReference>
<evidence type="ECO:0000313" key="6">
    <source>
        <dbReference type="Proteomes" id="UP000037697"/>
    </source>
</evidence>
<dbReference type="RefSeq" id="WP_053339590.1">
    <property type="nucleotide sequence ID" value="NZ_CAWMVE010000045.1"/>
</dbReference>
<reference evidence="4 6" key="1">
    <citation type="submission" date="2015-07" db="EMBL/GenBank/DDBJ databases">
        <title>Foodborne Vibrio parahaemolyticus Isolates.</title>
        <authorList>
            <person name="Ronholm J."/>
            <person name="Petronella N."/>
            <person name="Kenwell R."/>
            <person name="Banerjee S."/>
        </authorList>
    </citation>
    <scope>NUCLEOTIDE SEQUENCE [LARGE SCALE GENOMIC DNA]</scope>
    <source>
        <strain evidence="4 6">HS-06-05</strain>
    </source>
</reference>
<dbReference type="Proteomes" id="UP000037697">
    <property type="component" value="Unassembled WGS sequence"/>
</dbReference>
<proteinExistence type="predicted"/>
<dbReference type="InterPro" id="IPR028098">
    <property type="entry name" value="Glyco_trans_4-like_N"/>
</dbReference>
<dbReference type="SUPFAM" id="SSF53756">
    <property type="entry name" value="UDP-Glycosyltransferase/glycogen phosphorylase"/>
    <property type="match status" value="1"/>
</dbReference>
<accession>A0A7M1W9S0</accession>
<dbReference type="Gene3D" id="3.40.50.2000">
    <property type="entry name" value="Glycogen Phosphorylase B"/>
    <property type="match status" value="2"/>
</dbReference>
<protein>
    <submittedName>
        <fullName evidence="5">Alpha-maltose-1-phosphate synthase</fullName>
        <ecNumber evidence="5">2.4.1.342</ecNumber>
    </submittedName>
</protein>
<keyword evidence="5" id="KW-0328">Glycosyltransferase</keyword>
<sequence length="330" mass="37278">MIVYDGIINHIQSHGGVSVLFHELNKRMKLGESKYFTYGDGSELKNNATKLSPRLFERYRKFNVSLSSDDIFHSTYYRLPTAKCKVVTTVHDFTYEKYVSGLARKVHSFQKNNAIMNSDKIICVSHNTAKDLLKYCPVSESKIEVVYNGVSEDYYPLNLNNDNYVVFVGSRAKYKNFNMTVDAVRRVRDVKIIIVGGGKLTDKESDFLDKNLAGRYEVKGFLSNSELNLIYNKALALVYPSQYEGFGIPVLEAMRASCPVIALNCSSIPEVAGDAAILLERANAAELSEAISMLMNNKYRHEIIVAGLQNAKRFSWDNCCTETKKIYESL</sequence>
<keyword evidence="1 5" id="KW-0808">Transferase</keyword>
<evidence type="ECO:0000259" key="2">
    <source>
        <dbReference type="Pfam" id="PF00534"/>
    </source>
</evidence>
<name>A0A7M1W9S0_VIBPH</name>
<dbReference type="CDD" id="cd03809">
    <property type="entry name" value="GT4_MtfB-like"/>
    <property type="match status" value="1"/>
</dbReference>
<dbReference type="GO" id="GO:0016757">
    <property type="term" value="F:glycosyltransferase activity"/>
    <property type="evidence" value="ECO:0007669"/>
    <property type="project" value="UniProtKB-KW"/>
</dbReference>
<dbReference type="PANTHER" id="PTHR46401">
    <property type="entry name" value="GLYCOSYLTRANSFERASE WBBK-RELATED"/>
    <property type="match status" value="1"/>
</dbReference>
<reference evidence="5" key="2">
    <citation type="submission" date="2020-08" db="EMBL/GenBank/DDBJ databases">
        <title>Genetic structure, function and evolution of capsule biosynthesis loci in Vibrio parahaemolyticus.</title>
        <authorList>
            <person name="Li L."/>
            <person name="Bian S."/>
        </authorList>
    </citation>
    <scope>NUCLEOTIDE SEQUENCE</scope>
    <source>
        <strain evidence="5">VP196</strain>
    </source>
</reference>
<organism evidence="5">
    <name type="scientific">Vibrio parahaemolyticus</name>
    <dbReference type="NCBI Taxonomy" id="670"/>
    <lineage>
        <taxon>Bacteria</taxon>
        <taxon>Pseudomonadati</taxon>
        <taxon>Pseudomonadota</taxon>
        <taxon>Gammaproteobacteria</taxon>
        <taxon>Vibrionales</taxon>
        <taxon>Vibrionaceae</taxon>
        <taxon>Vibrio</taxon>
    </lineage>
</organism>
<gene>
    <name evidence="5" type="primary">glgM</name>
    <name evidence="4" type="ORF">ACX05_18285</name>
    <name evidence="5" type="ORF">VP196_00016</name>
</gene>
<dbReference type="AlphaFoldDB" id="A0A7M1W9S0"/>
<dbReference type="EMBL" id="MT898250">
    <property type="protein sequence ID" value="QOS23721.1"/>
    <property type="molecule type" value="Genomic_DNA"/>
</dbReference>
<evidence type="ECO:0000313" key="4">
    <source>
        <dbReference type="EMBL" id="KOY28629.1"/>
    </source>
</evidence>